<feature type="compositionally biased region" description="Low complexity" evidence="1">
    <location>
        <begin position="62"/>
        <end position="74"/>
    </location>
</feature>
<name>A0A3P7IF37_STRVU</name>
<dbReference type="OrthoDB" id="5827859at2759"/>
<dbReference type="Proteomes" id="UP000270094">
    <property type="component" value="Unassembled WGS sequence"/>
</dbReference>
<feature type="compositionally biased region" description="Polar residues" evidence="1">
    <location>
        <begin position="28"/>
        <end position="45"/>
    </location>
</feature>
<feature type="region of interest" description="Disordered" evidence="1">
    <location>
        <begin position="1"/>
        <end position="114"/>
    </location>
</feature>
<proteinExistence type="predicted"/>
<gene>
    <name evidence="2" type="ORF">SVUK_LOCUS6819</name>
</gene>
<dbReference type="EMBL" id="UYYB01022255">
    <property type="protein sequence ID" value="VDM71821.1"/>
    <property type="molecule type" value="Genomic_DNA"/>
</dbReference>
<evidence type="ECO:0000256" key="1">
    <source>
        <dbReference type="SAM" id="MobiDB-lite"/>
    </source>
</evidence>
<keyword evidence="3" id="KW-1185">Reference proteome</keyword>
<evidence type="ECO:0000313" key="2">
    <source>
        <dbReference type="EMBL" id="VDM71821.1"/>
    </source>
</evidence>
<feature type="compositionally biased region" description="Polar residues" evidence="1">
    <location>
        <begin position="52"/>
        <end position="61"/>
    </location>
</feature>
<organism evidence="2 3">
    <name type="scientific">Strongylus vulgaris</name>
    <name type="common">Blood worm</name>
    <dbReference type="NCBI Taxonomy" id="40348"/>
    <lineage>
        <taxon>Eukaryota</taxon>
        <taxon>Metazoa</taxon>
        <taxon>Ecdysozoa</taxon>
        <taxon>Nematoda</taxon>
        <taxon>Chromadorea</taxon>
        <taxon>Rhabditida</taxon>
        <taxon>Rhabditina</taxon>
        <taxon>Rhabditomorpha</taxon>
        <taxon>Strongyloidea</taxon>
        <taxon>Strongylidae</taxon>
        <taxon>Strongylus</taxon>
    </lineage>
</organism>
<dbReference type="AlphaFoldDB" id="A0A3P7IF37"/>
<feature type="compositionally biased region" description="Basic and acidic residues" evidence="1">
    <location>
        <begin position="10"/>
        <end position="27"/>
    </location>
</feature>
<reference evidence="2 3" key="1">
    <citation type="submission" date="2018-11" db="EMBL/GenBank/DDBJ databases">
        <authorList>
            <consortium name="Pathogen Informatics"/>
        </authorList>
    </citation>
    <scope>NUCLEOTIDE SEQUENCE [LARGE SCALE GENOMIC DNA]</scope>
</reference>
<protein>
    <submittedName>
        <fullName evidence="2">Uncharacterized protein</fullName>
    </submittedName>
</protein>
<sequence length="163" mass="17463">MAEPKGSAPTEEKSDVASPSEETKSEIKTPTTPTRDSSSAVQSPQSPLPQRKPSTIERSNTADSSQEASSSRTSGSRRRSSSRKASIIYPSALPDSSRSLRKFSVPASNSRKVSRGWVGGEVPIALQPKASPNSSISSTSSIPEIPMKFQSIDLERELPEIFS</sequence>
<evidence type="ECO:0000313" key="3">
    <source>
        <dbReference type="Proteomes" id="UP000270094"/>
    </source>
</evidence>
<accession>A0A3P7IF37</accession>